<dbReference type="AlphaFoldDB" id="G8TY01"/>
<keyword evidence="3" id="KW-1185">Reference proteome</keyword>
<reference evidence="3" key="1">
    <citation type="submission" date="2011-12" db="EMBL/GenBank/DDBJ databases">
        <title>The complete genome of chromosome of Sulfobacillus acidophilus DSM 10332.</title>
        <authorList>
            <person name="Lucas S."/>
            <person name="Han J."/>
            <person name="Lapidus A."/>
            <person name="Bruce D."/>
            <person name="Goodwin L."/>
            <person name="Pitluck S."/>
            <person name="Peters L."/>
            <person name="Kyrpides N."/>
            <person name="Mavromatis K."/>
            <person name="Ivanova N."/>
            <person name="Mikhailova N."/>
            <person name="Chertkov O."/>
            <person name="Saunders E."/>
            <person name="Detter J.C."/>
            <person name="Tapia R."/>
            <person name="Han C."/>
            <person name="Land M."/>
            <person name="Hauser L."/>
            <person name="Markowitz V."/>
            <person name="Cheng J.-F."/>
            <person name="Hugenholtz P."/>
            <person name="Woyke T."/>
            <person name="Wu D."/>
            <person name="Pukall R."/>
            <person name="Gehrich-Schroeter G."/>
            <person name="Schneider S."/>
            <person name="Klenk H.-P."/>
            <person name="Eisen J.A."/>
        </authorList>
    </citation>
    <scope>NUCLEOTIDE SEQUENCE [LARGE SCALE GENOMIC DNA]</scope>
    <source>
        <strain evidence="3">ATCC 700253 / DSM 10332 / NAL</strain>
    </source>
</reference>
<keyword evidence="1" id="KW-0472">Membrane</keyword>
<dbReference type="EMBL" id="CP003179">
    <property type="protein sequence ID" value="AEW06207.1"/>
    <property type="molecule type" value="Genomic_DNA"/>
</dbReference>
<sequence>MDDYFMLAYYSLRLIGWQLDTFNALDTKAIGLLGFNVGLGALMAQAHALMTGYRLAFFIGLFFSALAGLQALRIGRIYLGPDARRLYALNRQPAEEPITAQLVADLGRNYAINALPLAQKGWYCLLSAGLLVCSLVVAGIGSIV</sequence>
<feature type="transmembrane region" description="Helical" evidence="1">
    <location>
        <begin position="55"/>
        <end position="75"/>
    </location>
</feature>
<reference evidence="2 3" key="2">
    <citation type="journal article" date="2012" name="Stand. Genomic Sci.">
        <title>Complete genome sequence of the moderately thermophilic mineral-sulfide-oxidizing firmicute Sulfobacillus acidophilus type strain (NAL(T)).</title>
        <authorList>
            <person name="Anderson I."/>
            <person name="Chertkov O."/>
            <person name="Chen A."/>
            <person name="Saunders E."/>
            <person name="Lapidus A."/>
            <person name="Nolan M."/>
            <person name="Lucas S."/>
            <person name="Hammon N."/>
            <person name="Deshpande S."/>
            <person name="Cheng J.F."/>
            <person name="Han C."/>
            <person name="Tapia R."/>
            <person name="Goodwin L.A."/>
            <person name="Pitluck S."/>
            <person name="Liolios K."/>
            <person name="Pagani I."/>
            <person name="Ivanova N."/>
            <person name="Mikhailova N."/>
            <person name="Pati A."/>
            <person name="Palaniappan K."/>
            <person name="Land M."/>
            <person name="Pan C."/>
            <person name="Rohde M."/>
            <person name="Pukall R."/>
            <person name="Goker M."/>
            <person name="Detter J.C."/>
            <person name="Woyke T."/>
            <person name="Bristow J."/>
            <person name="Eisen J.A."/>
            <person name="Markowitz V."/>
            <person name="Hugenholtz P."/>
            <person name="Kyrpides N.C."/>
            <person name="Klenk H.P."/>
            <person name="Mavromatis K."/>
        </authorList>
    </citation>
    <scope>NUCLEOTIDE SEQUENCE [LARGE SCALE GENOMIC DNA]</scope>
    <source>
        <strain evidence="3">ATCC 700253 / DSM 10332 / NAL</strain>
    </source>
</reference>
<evidence type="ECO:0000256" key="1">
    <source>
        <dbReference type="SAM" id="Phobius"/>
    </source>
</evidence>
<accession>G8TY01</accession>
<dbReference type="HOGENOM" id="CLU_1795476_0_0_9"/>
<dbReference type="Proteomes" id="UP000005439">
    <property type="component" value="Chromosome"/>
</dbReference>
<dbReference type="KEGG" id="sap:Sulac_2745"/>
<feature type="transmembrane region" description="Helical" evidence="1">
    <location>
        <begin position="29"/>
        <end position="49"/>
    </location>
</feature>
<evidence type="ECO:0000313" key="3">
    <source>
        <dbReference type="Proteomes" id="UP000005439"/>
    </source>
</evidence>
<protein>
    <submittedName>
        <fullName evidence="2">Uncharacterized protein</fullName>
    </submittedName>
</protein>
<gene>
    <name evidence="2" type="ordered locus">Sulac_2745</name>
</gene>
<keyword evidence="1" id="KW-0812">Transmembrane</keyword>
<proteinExistence type="predicted"/>
<dbReference type="STRING" id="679936.Sulac_2745"/>
<name>G8TY01_SULAD</name>
<feature type="transmembrane region" description="Helical" evidence="1">
    <location>
        <begin position="122"/>
        <end position="143"/>
    </location>
</feature>
<dbReference type="PATRIC" id="fig|679936.5.peg.2838"/>
<evidence type="ECO:0000313" key="2">
    <source>
        <dbReference type="EMBL" id="AEW06207.1"/>
    </source>
</evidence>
<keyword evidence="1" id="KW-1133">Transmembrane helix</keyword>
<organism evidence="2 3">
    <name type="scientific">Sulfobacillus acidophilus (strain ATCC 700253 / DSM 10332 / NAL)</name>
    <dbReference type="NCBI Taxonomy" id="679936"/>
    <lineage>
        <taxon>Bacteria</taxon>
        <taxon>Bacillati</taxon>
        <taxon>Bacillota</taxon>
        <taxon>Clostridia</taxon>
        <taxon>Eubacteriales</taxon>
        <taxon>Clostridiales Family XVII. Incertae Sedis</taxon>
        <taxon>Sulfobacillus</taxon>
    </lineage>
</organism>